<dbReference type="EMBL" id="WTPX01000320">
    <property type="protein sequence ID" value="NNJ28149.1"/>
    <property type="molecule type" value="Genomic_DNA"/>
</dbReference>
<accession>A0ABX1VJU7</accession>
<name>A0ABX1VJU7_9PLAN</name>
<dbReference type="Pfam" id="PF13546">
    <property type="entry name" value="DDE_5"/>
    <property type="match status" value="1"/>
</dbReference>
<dbReference type="InterPro" id="IPR038721">
    <property type="entry name" value="IS701-like_DDE_dom"/>
</dbReference>
<dbReference type="Proteomes" id="UP000609651">
    <property type="component" value="Unassembled WGS sequence"/>
</dbReference>
<dbReference type="RefSeq" id="WP_171190049.1">
    <property type="nucleotide sequence ID" value="NZ_WTPX01000320.1"/>
</dbReference>
<comment type="caution">
    <text evidence="2">The sequence shown here is derived from an EMBL/GenBank/DDBJ whole genome shotgun (WGS) entry which is preliminary data.</text>
</comment>
<protein>
    <recommendedName>
        <fullName evidence="1">Transposase IS701-like DDE domain-containing protein</fullName>
    </recommendedName>
</protein>
<keyword evidence="3" id="KW-1185">Reference proteome</keyword>
<proteinExistence type="predicted"/>
<organism evidence="2 3">
    <name type="scientific">Alienimonas chondri</name>
    <dbReference type="NCBI Taxonomy" id="2681879"/>
    <lineage>
        <taxon>Bacteria</taxon>
        <taxon>Pseudomonadati</taxon>
        <taxon>Planctomycetota</taxon>
        <taxon>Planctomycetia</taxon>
        <taxon>Planctomycetales</taxon>
        <taxon>Planctomycetaceae</taxon>
        <taxon>Alienimonas</taxon>
    </lineage>
</organism>
<reference evidence="2 3" key="1">
    <citation type="journal article" date="2020" name="Syst. Appl. Microbiol.">
        <title>Alienimonas chondri sp. nov., a novel planctomycete isolated from the biofilm of the red alga Chondrus crispus.</title>
        <authorList>
            <person name="Vitorino I."/>
            <person name="Albuquerque L."/>
            <person name="Wiegand S."/>
            <person name="Kallscheuer N."/>
            <person name="da Costa M.S."/>
            <person name="Lobo-da-Cunha A."/>
            <person name="Jogler C."/>
            <person name="Lage O.M."/>
        </authorList>
    </citation>
    <scope>NUCLEOTIDE SEQUENCE [LARGE SCALE GENOMIC DNA]</scope>
    <source>
        <strain evidence="2 3">LzC2</strain>
    </source>
</reference>
<evidence type="ECO:0000313" key="2">
    <source>
        <dbReference type="EMBL" id="NNJ28149.1"/>
    </source>
</evidence>
<evidence type="ECO:0000313" key="3">
    <source>
        <dbReference type="Proteomes" id="UP000609651"/>
    </source>
</evidence>
<evidence type="ECO:0000259" key="1">
    <source>
        <dbReference type="Pfam" id="PF13546"/>
    </source>
</evidence>
<gene>
    <name evidence="2" type="ORF">LzC2_42600</name>
</gene>
<sequence length="64" mass="6899">MYSGTAARIESCQSGVFLALRMPRGHALIDLALYLPRGWADDANRRAEAKAPLEVESATKPALA</sequence>
<feature type="domain" description="Transposase IS701-like DDE" evidence="1">
    <location>
        <begin position="2"/>
        <end position="64"/>
    </location>
</feature>